<evidence type="ECO:0000256" key="6">
    <source>
        <dbReference type="ARBA" id="ARBA00022777"/>
    </source>
</evidence>
<keyword evidence="9" id="KW-0812">Transmembrane</keyword>
<dbReference type="SUPFAM" id="SSF48452">
    <property type="entry name" value="TPR-like"/>
    <property type="match status" value="2"/>
</dbReference>
<accession>A0A3E2NW53</accession>
<evidence type="ECO:0000256" key="7">
    <source>
        <dbReference type="ARBA" id="ARBA00022840"/>
    </source>
</evidence>
<evidence type="ECO:0000256" key="5">
    <source>
        <dbReference type="ARBA" id="ARBA00022741"/>
    </source>
</evidence>
<dbReference type="InterPro" id="IPR011495">
    <property type="entry name" value="Sig_transdc_His_kin_sub2_dim/P"/>
</dbReference>
<keyword evidence="4" id="KW-0808">Transferase</keyword>
<dbReference type="Gene3D" id="1.25.40.10">
    <property type="entry name" value="Tetratricopeptide repeat domain"/>
    <property type="match status" value="1"/>
</dbReference>
<evidence type="ECO:0000256" key="3">
    <source>
        <dbReference type="ARBA" id="ARBA00022553"/>
    </source>
</evidence>
<organism evidence="12 13">
    <name type="scientific">Mucilaginibacter terrenus</name>
    <dbReference type="NCBI Taxonomy" id="2482727"/>
    <lineage>
        <taxon>Bacteria</taxon>
        <taxon>Pseudomonadati</taxon>
        <taxon>Bacteroidota</taxon>
        <taxon>Sphingobacteriia</taxon>
        <taxon>Sphingobacteriales</taxon>
        <taxon>Sphingobacteriaceae</taxon>
        <taxon>Mucilaginibacter</taxon>
    </lineage>
</organism>
<dbReference type="SMART" id="SM00387">
    <property type="entry name" value="HATPase_c"/>
    <property type="match status" value="1"/>
</dbReference>
<dbReference type="InterPro" id="IPR019734">
    <property type="entry name" value="TPR_rpt"/>
</dbReference>
<dbReference type="OrthoDB" id="1523170at2"/>
<keyword evidence="10" id="KW-0732">Signal</keyword>
<keyword evidence="9" id="KW-0472">Membrane</keyword>
<dbReference type="Gene3D" id="3.30.450.20">
    <property type="entry name" value="PAS domain"/>
    <property type="match status" value="1"/>
</dbReference>
<evidence type="ECO:0000259" key="11">
    <source>
        <dbReference type="SMART" id="SM00387"/>
    </source>
</evidence>
<dbReference type="Pfam" id="PF07568">
    <property type="entry name" value="HisKA_2"/>
    <property type="match status" value="1"/>
</dbReference>
<dbReference type="RefSeq" id="WP_117382146.1">
    <property type="nucleotide sequence ID" value="NZ_QWDE01000001.1"/>
</dbReference>
<keyword evidence="9" id="KW-1133">Transmembrane helix</keyword>
<evidence type="ECO:0000256" key="10">
    <source>
        <dbReference type="SAM" id="SignalP"/>
    </source>
</evidence>
<keyword evidence="6" id="KW-0418">Kinase</keyword>
<keyword evidence="13" id="KW-1185">Reference proteome</keyword>
<reference evidence="12 13" key="1">
    <citation type="submission" date="2018-08" db="EMBL/GenBank/DDBJ databases">
        <title>Mucilaginibacter terrae sp. nov., isolated from manganese diggings.</title>
        <authorList>
            <person name="Huang Y."/>
            <person name="Zhou Z."/>
        </authorList>
    </citation>
    <scope>NUCLEOTIDE SEQUENCE [LARGE SCALE GENOMIC DNA]</scope>
    <source>
        <strain evidence="12 13">ZH6</strain>
    </source>
</reference>
<dbReference type="AlphaFoldDB" id="A0A3E2NW53"/>
<name>A0A3E2NW53_9SPHI</name>
<keyword evidence="8" id="KW-0802">TPR repeat</keyword>
<dbReference type="PROSITE" id="PS50005">
    <property type="entry name" value="TPR"/>
    <property type="match status" value="1"/>
</dbReference>
<proteinExistence type="predicted"/>
<feature type="transmembrane region" description="Helical" evidence="9">
    <location>
        <begin position="442"/>
        <end position="466"/>
    </location>
</feature>
<gene>
    <name evidence="12" type="ORF">DYU05_06505</name>
</gene>
<dbReference type="Gene3D" id="3.30.565.10">
    <property type="entry name" value="Histidine kinase-like ATPase, C-terminal domain"/>
    <property type="match status" value="1"/>
</dbReference>
<feature type="repeat" description="TPR" evidence="8">
    <location>
        <begin position="198"/>
        <end position="231"/>
    </location>
</feature>
<dbReference type="GO" id="GO:0004673">
    <property type="term" value="F:protein histidine kinase activity"/>
    <property type="evidence" value="ECO:0007669"/>
    <property type="project" value="UniProtKB-EC"/>
</dbReference>
<dbReference type="InterPro" id="IPR003594">
    <property type="entry name" value="HATPase_dom"/>
</dbReference>
<dbReference type="Pfam" id="PF13424">
    <property type="entry name" value="TPR_12"/>
    <property type="match status" value="1"/>
</dbReference>
<protein>
    <recommendedName>
        <fullName evidence="2">histidine kinase</fullName>
        <ecNumber evidence="2">2.7.13.3</ecNumber>
    </recommendedName>
</protein>
<feature type="chain" id="PRO_5017803348" description="histidine kinase" evidence="10">
    <location>
        <begin position="24"/>
        <end position="707"/>
    </location>
</feature>
<dbReference type="InterPro" id="IPR011990">
    <property type="entry name" value="TPR-like_helical_dom_sf"/>
</dbReference>
<sequence length="707" mass="80627">MGKLNTRIIVGLMLALFTLNGEAQETNSGITGSKQAHYFLTRSRVLRDRKDSVGAMDCLRLAHGKFVKMSDFKEAAEAVLNMEEYYQYFGGRDLNVRIKYYEWALTEFRRSSAKAREEATLKVLGDFYQIQGDLSKSLKYLLQALKLKDFIKAADQEALYDLLGSVYSALGNLNNGLRYGLDAVKICERLKDSSMQACAVYNRVGITYFRLKQFEEAQRYYKKSLTVASKLNDAETQIGLYINIAQVLFNEGNYQQCVSMLNGVKRRFPKAVAASPLSMDNSLLNCLIKLKRFQEGELYADRLNVLSHKVSMVGNDQQIIQTTLSNYYLATRKDALARKHLHILESVAEAQHSLFAMSTALSMAAKLDSLHHDYASAYRNYRKATEIQDSLWNIRQSRQVAQLHIQYEVERRDQEIKNQNERIRLLGSHTRLKQTTLQQERAMQWLIAGSTILLIFLLIISYRGYLIKRNLNKQLKIQRTEIDSQNDSLTSLINVKDALLAEKEWLMKEIHHRVKNNLQIVISLLSTQSKYLDNDIAYSAIRESQHRMQSISLIHQKLYQSENLALVDMNAYIRDLVFYLQDSFFTADRIIFSMEISSISLDVTRAVPLGLILNEAITNSIKYAFPDDRQGAISIGLRHLANNTTVLTIRDNGVGLPHTINIFKKKSLGMSLMRGLSKQISGELSIETGDGMTVNVEFNSDELLKAV</sequence>
<keyword evidence="5" id="KW-0547">Nucleotide-binding</keyword>
<comment type="catalytic activity">
    <reaction evidence="1">
        <text>ATP + protein L-histidine = ADP + protein N-phospho-L-histidine.</text>
        <dbReference type="EC" id="2.7.13.3"/>
    </reaction>
</comment>
<keyword evidence="7" id="KW-0067">ATP-binding</keyword>
<comment type="caution">
    <text evidence="12">The sequence shown here is derived from an EMBL/GenBank/DDBJ whole genome shotgun (WGS) entry which is preliminary data.</text>
</comment>
<dbReference type="InterPro" id="IPR036890">
    <property type="entry name" value="HATPase_C_sf"/>
</dbReference>
<dbReference type="SMART" id="SM00028">
    <property type="entry name" value="TPR"/>
    <property type="match status" value="5"/>
</dbReference>
<keyword evidence="3" id="KW-0597">Phosphoprotein</keyword>
<dbReference type="PANTHER" id="PTHR41523:SF8">
    <property type="entry name" value="ETHYLENE RESPONSE SENSOR PROTEIN"/>
    <property type="match status" value="1"/>
</dbReference>
<dbReference type="GO" id="GO:0005524">
    <property type="term" value="F:ATP binding"/>
    <property type="evidence" value="ECO:0007669"/>
    <property type="project" value="UniProtKB-KW"/>
</dbReference>
<evidence type="ECO:0000256" key="2">
    <source>
        <dbReference type="ARBA" id="ARBA00012438"/>
    </source>
</evidence>
<dbReference type="Proteomes" id="UP000260823">
    <property type="component" value="Unassembled WGS sequence"/>
</dbReference>
<evidence type="ECO:0000256" key="1">
    <source>
        <dbReference type="ARBA" id="ARBA00000085"/>
    </source>
</evidence>
<evidence type="ECO:0000313" key="13">
    <source>
        <dbReference type="Proteomes" id="UP000260823"/>
    </source>
</evidence>
<dbReference type="Pfam" id="PF02518">
    <property type="entry name" value="HATPase_c"/>
    <property type="match status" value="1"/>
</dbReference>
<dbReference type="EC" id="2.7.13.3" evidence="2"/>
<evidence type="ECO:0000256" key="9">
    <source>
        <dbReference type="SAM" id="Phobius"/>
    </source>
</evidence>
<evidence type="ECO:0000256" key="4">
    <source>
        <dbReference type="ARBA" id="ARBA00022679"/>
    </source>
</evidence>
<dbReference type="EMBL" id="QWDE01000001">
    <property type="protein sequence ID" value="RFZ85246.1"/>
    <property type="molecule type" value="Genomic_DNA"/>
</dbReference>
<dbReference type="PANTHER" id="PTHR41523">
    <property type="entry name" value="TWO-COMPONENT SYSTEM SENSOR PROTEIN"/>
    <property type="match status" value="1"/>
</dbReference>
<evidence type="ECO:0000256" key="8">
    <source>
        <dbReference type="PROSITE-ProRule" id="PRU00339"/>
    </source>
</evidence>
<evidence type="ECO:0000313" key="12">
    <source>
        <dbReference type="EMBL" id="RFZ85246.1"/>
    </source>
</evidence>
<feature type="signal peptide" evidence="10">
    <location>
        <begin position="1"/>
        <end position="23"/>
    </location>
</feature>
<dbReference type="SUPFAM" id="SSF55874">
    <property type="entry name" value="ATPase domain of HSP90 chaperone/DNA topoisomerase II/histidine kinase"/>
    <property type="match status" value="1"/>
</dbReference>
<feature type="domain" description="Histidine kinase/HSP90-like ATPase" evidence="11">
    <location>
        <begin position="604"/>
        <end position="702"/>
    </location>
</feature>